<dbReference type="InterPro" id="IPR012347">
    <property type="entry name" value="Ferritin-like"/>
</dbReference>
<name>A0A4Z0R1Z9_9FIRM</name>
<accession>A0A4Z0R1Z9</accession>
<evidence type="ECO:0000313" key="2">
    <source>
        <dbReference type="EMBL" id="TGE36780.1"/>
    </source>
</evidence>
<feature type="domain" description="DUF2383" evidence="1">
    <location>
        <begin position="6"/>
        <end position="107"/>
    </location>
</feature>
<evidence type="ECO:0000259" key="1">
    <source>
        <dbReference type="Pfam" id="PF09537"/>
    </source>
</evidence>
<reference evidence="2 3" key="1">
    <citation type="submission" date="2019-03" db="EMBL/GenBank/DDBJ databases">
        <title>Draft Genome Sequence of Desulfosporosinus fructosivorans Strain 63.6F, Isolated from Marine Sediment in the Baltic Sea.</title>
        <authorList>
            <person name="Hausmann B."/>
            <person name="Vandieken V."/>
            <person name="Pjevac P."/>
            <person name="Schreck K."/>
            <person name="Herbold C.W."/>
            <person name="Loy A."/>
        </authorList>
    </citation>
    <scope>NUCLEOTIDE SEQUENCE [LARGE SCALE GENOMIC DNA]</scope>
    <source>
        <strain evidence="2 3">63.6F</strain>
    </source>
</reference>
<dbReference type="Proteomes" id="UP000298460">
    <property type="component" value="Unassembled WGS sequence"/>
</dbReference>
<dbReference type="InterPro" id="IPR009078">
    <property type="entry name" value="Ferritin-like_SF"/>
</dbReference>
<sequence length="147" mass="16670">MNNSFEVLNKILQGEHMAIKQYQAYIGELTDGPLRNHLTAILTDHKEHATRISYYIQTNGGQAEEGAGFIGIMADWKTHLANLGEAEPMKILERLYDGEDKSLARAVKYSEQYLSSAEKEVLEPIFSDEHDHLKQLQSLRSGLYSNM</sequence>
<organism evidence="2 3">
    <name type="scientific">Desulfosporosinus fructosivorans</name>
    <dbReference type="NCBI Taxonomy" id="2018669"/>
    <lineage>
        <taxon>Bacteria</taxon>
        <taxon>Bacillati</taxon>
        <taxon>Bacillota</taxon>
        <taxon>Clostridia</taxon>
        <taxon>Eubacteriales</taxon>
        <taxon>Desulfitobacteriaceae</taxon>
        <taxon>Desulfosporosinus</taxon>
    </lineage>
</organism>
<dbReference type="SUPFAM" id="SSF47240">
    <property type="entry name" value="Ferritin-like"/>
    <property type="match status" value="1"/>
</dbReference>
<protein>
    <submittedName>
        <fullName evidence="2">DUF2383 domain-containing protein</fullName>
    </submittedName>
</protein>
<dbReference type="CDD" id="cd00657">
    <property type="entry name" value="Ferritin_like"/>
    <property type="match status" value="1"/>
</dbReference>
<dbReference type="OrthoDB" id="1706687at2"/>
<dbReference type="AlphaFoldDB" id="A0A4Z0R1Z9"/>
<keyword evidence="3" id="KW-1185">Reference proteome</keyword>
<comment type="caution">
    <text evidence="2">The sequence shown here is derived from an EMBL/GenBank/DDBJ whole genome shotgun (WGS) entry which is preliminary data.</text>
</comment>
<dbReference type="Gene3D" id="1.20.1260.10">
    <property type="match status" value="1"/>
</dbReference>
<evidence type="ECO:0000313" key="3">
    <source>
        <dbReference type="Proteomes" id="UP000298460"/>
    </source>
</evidence>
<gene>
    <name evidence="2" type="ORF">E4K67_16835</name>
</gene>
<dbReference type="Pfam" id="PF09537">
    <property type="entry name" value="DUF2383"/>
    <property type="match status" value="1"/>
</dbReference>
<dbReference type="InterPro" id="IPR019052">
    <property type="entry name" value="DUF2383"/>
</dbReference>
<proteinExistence type="predicted"/>
<dbReference type="EMBL" id="SPQQ01000006">
    <property type="protein sequence ID" value="TGE36780.1"/>
    <property type="molecule type" value="Genomic_DNA"/>
</dbReference>
<dbReference type="RefSeq" id="WP_135548760.1">
    <property type="nucleotide sequence ID" value="NZ_SPQQ01000006.1"/>
</dbReference>